<dbReference type="GO" id="GO:0016787">
    <property type="term" value="F:hydrolase activity"/>
    <property type="evidence" value="ECO:0007669"/>
    <property type="project" value="UniProtKB-KW"/>
</dbReference>
<evidence type="ECO:0000256" key="1">
    <source>
        <dbReference type="ARBA" id="ARBA00022801"/>
    </source>
</evidence>
<accession>A0A1S7SEI7</accession>
<dbReference type="Proteomes" id="UP000191897">
    <property type="component" value="Unassembled WGS sequence"/>
</dbReference>
<name>A0A1S7SEI7_AGRTU</name>
<gene>
    <name evidence="3" type="ORF">AGR4C_pb30025</name>
</gene>
<dbReference type="Gene3D" id="3.40.50.850">
    <property type="entry name" value="Isochorismatase-like"/>
    <property type="match status" value="1"/>
</dbReference>
<dbReference type="SUPFAM" id="SSF52499">
    <property type="entry name" value="Isochorismatase-like hydrolases"/>
    <property type="match status" value="1"/>
</dbReference>
<dbReference type="InterPro" id="IPR036380">
    <property type="entry name" value="Isochorismatase-like_sf"/>
</dbReference>
<proteinExistence type="predicted"/>
<dbReference type="PANTHER" id="PTHR43540:SF6">
    <property type="entry name" value="ISOCHORISMATASE-LIKE DOMAIN-CONTAINING PROTEIN"/>
    <property type="match status" value="1"/>
</dbReference>
<reference evidence="3 4" key="1">
    <citation type="submission" date="2016-01" db="EMBL/GenBank/DDBJ databases">
        <authorList>
            <person name="Oliw E.H."/>
        </authorList>
    </citation>
    <scope>NUCLEOTIDE SEQUENCE [LARGE SCALE GENOMIC DNA]</scope>
    <source>
        <strain evidence="3 4">Kerr 14</strain>
    </source>
</reference>
<dbReference type="PANTHER" id="PTHR43540">
    <property type="entry name" value="PEROXYUREIDOACRYLATE/UREIDOACRYLATE AMIDOHYDROLASE-RELATED"/>
    <property type="match status" value="1"/>
</dbReference>
<evidence type="ECO:0000313" key="3">
    <source>
        <dbReference type="EMBL" id="CUX67872.1"/>
    </source>
</evidence>
<sequence length="235" mass="26825">MLTNGLFLSFRRRTLEDADRRSWSPSRCRELRVVDRVRVLEAAMTFKNWIHLCIDMQRMFAEDTPWHVPWMREVSPQVEEVARWHPERTVFTRFVPPKRAADMPGMWRDYYEKWNTMTLDRLEPGMIDLVRSLKALVPPARVFDKMTYSPWTSGELHRVLGGEGVEAVAISGGETDVCVLAAAIGAIDLGYEVILLKDAVCSGADQTHDASLELLGDRFSVQLKILSTEAFLARA</sequence>
<evidence type="ECO:0000259" key="2">
    <source>
        <dbReference type="Pfam" id="PF00857"/>
    </source>
</evidence>
<dbReference type="InterPro" id="IPR050272">
    <property type="entry name" value="Isochorismatase-like_hydrls"/>
</dbReference>
<organism evidence="3 4">
    <name type="scientific">Agrobacterium tumefaciens str. Kerr 14</name>
    <dbReference type="NCBI Taxonomy" id="1183424"/>
    <lineage>
        <taxon>Bacteria</taxon>
        <taxon>Pseudomonadati</taxon>
        <taxon>Pseudomonadota</taxon>
        <taxon>Alphaproteobacteria</taxon>
        <taxon>Hyphomicrobiales</taxon>
        <taxon>Rhizobiaceae</taxon>
        <taxon>Rhizobium/Agrobacterium group</taxon>
        <taxon>Agrobacterium</taxon>
        <taxon>Agrobacterium tumefaciens complex</taxon>
    </lineage>
</organism>
<dbReference type="InterPro" id="IPR000868">
    <property type="entry name" value="Isochorismatase-like_dom"/>
</dbReference>
<dbReference type="EMBL" id="FBWC01000042">
    <property type="protein sequence ID" value="CUX67872.1"/>
    <property type="molecule type" value="Genomic_DNA"/>
</dbReference>
<dbReference type="CDD" id="cd00431">
    <property type="entry name" value="cysteine_hydrolases"/>
    <property type="match status" value="1"/>
</dbReference>
<feature type="domain" description="Isochorismatase-like" evidence="2">
    <location>
        <begin position="51"/>
        <end position="221"/>
    </location>
</feature>
<evidence type="ECO:0000313" key="4">
    <source>
        <dbReference type="Proteomes" id="UP000191897"/>
    </source>
</evidence>
<dbReference type="Pfam" id="PF00857">
    <property type="entry name" value="Isochorismatase"/>
    <property type="match status" value="1"/>
</dbReference>
<keyword evidence="1" id="KW-0378">Hydrolase</keyword>
<protein>
    <submittedName>
        <fullName evidence="3">Nicotinamidase-like amidase</fullName>
    </submittedName>
</protein>
<dbReference type="AlphaFoldDB" id="A0A1S7SEI7"/>